<dbReference type="GO" id="GO:0004713">
    <property type="term" value="F:protein tyrosine kinase activity"/>
    <property type="evidence" value="ECO:0007669"/>
    <property type="project" value="TreeGrafter"/>
</dbReference>
<dbReference type="OrthoDB" id="9782449at2"/>
<dbReference type="EMBL" id="QNRK01000033">
    <property type="protein sequence ID" value="RBP05763.1"/>
    <property type="molecule type" value="Genomic_DNA"/>
</dbReference>
<reference evidence="1 2" key="1">
    <citation type="submission" date="2018-06" db="EMBL/GenBank/DDBJ databases">
        <title>Genomic Encyclopedia of Type Strains, Phase IV (KMG-IV): sequencing the most valuable type-strain genomes for metagenomic binning, comparative biology and taxonomic classification.</title>
        <authorList>
            <person name="Goeker M."/>
        </authorList>
    </citation>
    <scope>NUCLEOTIDE SEQUENCE [LARGE SCALE GENOMIC DNA]</scope>
    <source>
        <strain evidence="1 2">DSM 24875</strain>
    </source>
</reference>
<dbReference type="RefSeq" id="WP_113891757.1">
    <property type="nucleotide sequence ID" value="NZ_QNRK01000033.1"/>
</dbReference>
<proteinExistence type="predicted"/>
<comment type="caution">
    <text evidence="1">The sequence shown here is derived from an EMBL/GenBank/DDBJ whole genome shotgun (WGS) entry which is preliminary data.</text>
</comment>
<organism evidence="1 2">
    <name type="scientific">Roseiarcus fermentans</name>
    <dbReference type="NCBI Taxonomy" id="1473586"/>
    <lineage>
        <taxon>Bacteria</taxon>
        <taxon>Pseudomonadati</taxon>
        <taxon>Pseudomonadota</taxon>
        <taxon>Alphaproteobacteria</taxon>
        <taxon>Hyphomicrobiales</taxon>
        <taxon>Roseiarcaceae</taxon>
        <taxon>Roseiarcus</taxon>
    </lineage>
</organism>
<dbReference type="InterPro" id="IPR023198">
    <property type="entry name" value="PGP-like_dom2"/>
</dbReference>
<dbReference type="InterPro" id="IPR036412">
    <property type="entry name" value="HAD-like_sf"/>
</dbReference>
<sequence length="216" mass="22363">MIRTVLLVDLDGTLTDPAAGIVGSFRHALAAMGRPAAPAQDLAWIIGPPLRASFAEVLGGADEAEAALAAYRARYGATGLYEASVYDGAPEALAALRASGVRLVLCTSKPIVYATRILERFDLARHFDAAYGAELDGRFDDKGELIAHILTDQGIAAGSCAMLGDRKHDVIGATRSGVPTIGALWGFGGEAELVAAGAAILCARPYDVPAALARLC</sequence>
<dbReference type="InterPro" id="IPR041492">
    <property type="entry name" value="HAD_2"/>
</dbReference>
<evidence type="ECO:0000313" key="1">
    <source>
        <dbReference type="EMBL" id="RBP05763.1"/>
    </source>
</evidence>
<gene>
    <name evidence="1" type="ORF">DFR50_13328</name>
</gene>
<dbReference type="Proteomes" id="UP000253529">
    <property type="component" value="Unassembled WGS sequence"/>
</dbReference>
<dbReference type="InterPro" id="IPR023214">
    <property type="entry name" value="HAD_sf"/>
</dbReference>
<name>A0A366ETM8_9HYPH</name>
<dbReference type="PANTHER" id="PTHR43434:SF20">
    <property type="entry name" value="5'-NUCLEOTIDASE"/>
    <property type="match status" value="1"/>
</dbReference>
<dbReference type="GO" id="GO:0005829">
    <property type="term" value="C:cytosol"/>
    <property type="evidence" value="ECO:0007669"/>
    <property type="project" value="TreeGrafter"/>
</dbReference>
<dbReference type="PANTHER" id="PTHR43434">
    <property type="entry name" value="PHOSPHOGLYCOLATE PHOSPHATASE"/>
    <property type="match status" value="1"/>
</dbReference>
<keyword evidence="2" id="KW-1185">Reference proteome</keyword>
<dbReference type="InterPro" id="IPR050155">
    <property type="entry name" value="HAD-like_hydrolase_sf"/>
</dbReference>
<dbReference type="Gene3D" id="1.10.150.240">
    <property type="entry name" value="Putative phosphatase, domain 2"/>
    <property type="match status" value="1"/>
</dbReference>
<dbReference type="SUPFAM" id="SSF56784">
    <property type="entry name" value="HAD-like"/>
    <property type="match status" value="1"/>
</dbReference>
<dbReference type="Gene3D" id="3.40.50.1000">
    <property type="entry name" value="HAD superfamily/HAD-like"/>
    <property type="match status" value="1"/>
</dbReference>
<dbReference type="AlphaFoldDB" id="A0A366ETM8"/>
<evidence type="ECO:0000313" key="2">
    <source>
        <dbReference type="Proteomes" id="UP000253529"/>
    </source>
</evidence>
<protein>
    <submittedName>
        <fullName evidence="1">Phosphoglycolate phosphatase</fullName>
    </submittedName>
</protein>
<accession>A0A366ETM8</accession>
<dbReference type="Pfam" id="PF13419">
    <property type="entry name" value="HAD_2"/>
    <property type="match status" value="1"/>
</dbReference>